<dbReference type="AlphaFoldDB" id="A0A4U9IU47"/>
<organism evidence="1 2">
    <name type="scientific">Leclercia adecarboxylata</name>
    <dbReference type="NCBI Taxonomy" id="83655"/>
    <lineage>
        <taxon>Bacteria</taxon>
        <taxon>Pseudomonadati</taxon>
        <taxon>Pseudomonadota</taxon>
        <taxon>Gammaproteobacteria</taxon>
        <taxon>Enterobacterales</taxon>
        <taxon>Enterobacteriaceae</taxon>
        <taxon>Leclercia</taxon>
    </lineage>
</organism>
<gene>
    <name evidence="1" type="ORF">NCTC13032_06951</name>
</gene>
<reference evidence="1 2" key="1">
    <citation type="submission" date="2019-05" db="EMBL/GenBank/DDBJ databases">
        <authorList>
            <consortium name="Pathogen Informatics"/>
        </authorList>
    </citation>
    <scope>NUCLEOTIDE SEQUENCE [LARGE SCALE GENOMIC DNA]</scope>
    <source>
        <strain evidence="1 2">NCTC13032</strain>
    </source>
</reference>
<evidence type="ECO:0000313" key="1">
    <source>
        <dbReference type="EMBL" id="VTP81927.1"/>
    </source>
</evidence>
<accession>A0A4U9IU47</accession>
<evidence type="ECO:0000313" key="2">
    <source>
        <dbReference type="Proteomes" id="UP000310719"/>
    </source>
</evidence>
<proteinExistence type="predicted"/>
<dbReference type="Proteomes" id="UP000310719">
    <property type="component" value="Chromosome"/>
</dbReference>
<protein>
    <submittedName>
        <fullName evidence="1">Uncharacterized protein</fullName>
    </submittedName>
</protein>
<dbReference type="EMBL" id="LR590464">
    <property type="protein sequence ID" value="VTP81927.1"/>
    <property type="molecule type" value="Genomic_DNA"/>
</dbReference>
<name>A0A4U9IU47_9ENTR</name>
<sequence length="116" mass="12594">MAKAESIDTVILPTVMPNAMMKLLSIISQNGALFAPTPWVQMVAMFSNRWPPGISVIGVSNMALRSSVAATKATYSGNRMTTIPRISMVWLKIVSPRRFSIIGSAPYFRHSGTAPP</sequence>